<dbReference type="Proteomes" id="UP000464751">
    <property type="component" value="Chromosome"/>
</dbReference>
<evidence type="ECO:0008006" key="5">
    <source>
        <dbReference type="Google" id="ProtNLM"/>
    </source>
</evidence>
<name>A0A6P1YS12_9HYPH</name>
<feature type="region of interest" description="Disordered" evidence="1">
    <location>
        <begin position="64"/>
        <end position="112"/>
    </location>
</feature>
<evidence type="ECO:0000313" key="4">
    <source>
        <dbReference type="Proteomes" id="UP000464751"/>
    </source>
</evidence>
<keyword evidence="2" id="KW-0732">Signal</keyword>
<feature type="signal peptide" evidence="2">
    <location>
        <begin position="1"/>
        <end position="29"/>
    </location>
</feature>
<gene>
    <name evidence="3" type="ORF">G3A50_09355</name>
</gene>
<feature type="compositionally biased region" description="Basic and acidic residues" evidence="1">
    <location>
        <begin position="85"/>
        <end position="111"/>
    </location>
</feature>
<keyword evidence="4" id="KW-1185">Reference proteome</keyword>
<protein>
    <recommendedName>
        <fullName evidence="5">DUF3035 domain-containing protein</fullName>
    </recommendedName>
</protein>
<dbReference type="KEGG" id="apra:G3A50_09355"/>
<sequence length="221" mass="23835">MKRPLSTRATLLGAAIGAAVLMAGAPASAQEDNLTEQIFTGLGLVPSAPPDINYRERAPLVVPPTGDVLPPPRNANALAENPAWPKDDDVQRRKAEAEQARTPESFSDRQAGRALTPAEVARGINPNKVYAGGEPVKNNASRPDWLNPTTGLGFTGWGNKKPEEKMVFQGEPERTSLTEPPSGFMTPADGAAYGVVAERPEEKGWSLPNWFDRTQKNNDRN</sequence>
<accession>A0A6P1YS12</accession>
<dbReference type="AlphaFoldDB" id="A0A6P1YS12"/>
<evidence type="ECO:0000313" key="3">
    <source>
        <dbReference type="EMBL" id="QIB36179.1"/>
    </source>
</evidence>
<reference evidence="3 4" key="1">
    <citation type="submission" date="2020-02" db="EMBL/GenBank/DDBJ databases">
        <authorList>
            <person name="Li G."/>
        </authorList>
    </citation>
    <scope>NUCLEOTIDE SEQUENCE [LARGE SCALE GENOMIC DNA]</scope>
    <source>
        <strain evidence="3 4">DSM 102029</strain>
    </source>
</reference>
<evidence type="ECO:0000256" key="2">
    <source>
        <dbReference type="SAM" id="SignalP"/>
    </source>
</evidence>
<feature type="region of interest" description="Disordered" evidence="1">
    <location>
        <begin position="168"/>
        <end position="221"/>
    </location>
</feature>
<feature type="chain" id="PRO_5027063884" description="DUF3035 domain-containing protein" evidence="2">
    <location>
        <begin position="30"/>
        <end position="221"/>
    </location>
</feature>
<proteinExistence type="predicted"/>
<evidence type="ECO:0000256" key="1">
    <source>
        <dbReference type="SAM" id="MobiDB-lite"/>
    </source>
</evidence>
<dbReference type="EMBL" id="CP048630">
    <property type="protein sequence ID" value="QIB36179.1"/>
    <property type="molecule type" value="Genomic_DNA"/>
</dbReference>
<organism evidence="3 4">
    <name type="scientific">Ancylobacter pratisalsi</name>
    <dbReference type="NCBI Taxonomy" id="1745854"/>
    <lineage>
        <taxon>Bacteria</taxon>
        <taxon>Pseudomonadati</taxon>
        <taxon>Pseudomonadota</taxon>
        <taxon>Alphaproteobacteria</taxon>
        <taxon>Hyphomicrobiales</taxon>
        <taxon>Xanthobacteraceae</taxon>
        <taxon>Ancylobacter</taxon>
    </lineage>
</organism>